<name>A0A1N7BVI5_9EURY</name>
<feature type="compositionally biased region" description="Basic and acidic residues" evidence="1">
    <location>
        <begin position="265"/>
        <end position="283"/>
    </location>
</feature>
<feature type="compositionally biased region" description="Acidic residues" evidence="1">
    <location>
        <begin position="364"/>
        <end position="388"/>
    </location>
</feature>
<keyword evidence="4" id="KW-1185">Reference proteome</keyword>
<dbReference type="Proteomes" id="UP000186914">
    <property type="component" value="Unassembled WGS sequence"/>
</dbReference>
<sequence>MTMTGTVYAVASGKGGVGKTTTAINLGAMLASAKHEVIVVDTDLGMANVESYLDFEQTDSTLHEVLAGEATIEDSIYEAPGDIHVLPSSTDIHAFAQSQTAKLQQVVAQLREEYEYVLLDTGAGISYDTILPLSLSDGVLLVTTPDVAAVRDTAKTAELTARVEGTVRGAVLTHRSNDILNADDVEGTLDTDVLTVVPDDETVPMGIDAGRPLAVFAPTSPAATAYRELADILTGETDTPELSGEPNSTKSSDSMFEDEESAQSEFERAERKDTDSVESEHPDSPPTGPDSPPTAEQGGSDPNADSAPGTDPVHDLIDRRVIKTGDQTEDGEPTVEAVPDDGSAVAEPSSGSDDEPAFEKSFDELDDAPDDDLQAPFTDDADDEDDVVDGNQENEPNTVLADSTEDPENPSQQSTEERNPTTTDPDSTANDSEPTANESESTPDESIPTAGDGDSNADILDETPEDSSDLPDEIVEAEPENEDIDAVPFQDEPVRPHLNDEDEVDSEEEDEEKNGLFGRIGSLFR</sequence>
<dbReference type="InterPro" id="IPR025669">
    <property type="entry name" value="AAA_dom"/>
</dbReference>
<dbReference type="InterPro" id="IPR050625">
    <property type="entry name" value="ParA/MinD_ATPase"/>
</dbReference>
<protein>
    <submittedName>
        <fullName evidence="3">Septum site-determining protein MinD</fullName>
    </submittedName>
</protein>
<feature type="compositionally biased region" description="Polar residues" evidence="1">
    <location>
        <begin position="245"/>
        <end position="254"/>
    </location>
</feature>
<dbReference type="GO" id="GO:0009898">
    <property type="term" value="C:cytoplasmic side of plasma membrane"/>
    <property type="evidence" value="ECO:0007669"/>
    <property type="project" value="TreeGrafter"/>
</dbReference>
<dbReference type="InterPro" id="IPR010224">
    <property type="entry name" value="MinD_archaea"/>
</dbReference>
<organism evidence="3 4">
    <name type="scientific">Haladaptatus litoreus</name>
    <dbReference type="NCBI Taxonomy" id="553468"/>
    <lineage>
        <taxon>Archaea</taxon>
        <taxon>Methanobacteriati</taxon>
        <taxon>Methanobacteriota</taxon>
        <taxon>Stenosarchaea group</taxon>
        <taxon>Halobacteria</taxon>
        <taxon>Halobacteriales</taxon>
        <taxon>Haladaptataceae</taxon>
        <taxon>Haladaptatus</taxon>
    </lineage>
</organism>
<dbReference type="GO" id="GO:0051782">
    <property type="term" value="P:negative regulation of cell division"/>
    <property type="evidence" value="ECO:0007669"/>
    <property type="project" value="TreeGrafter"/>
</dbReference>
<gene>
    <name evidence="3" type="ORF">SAMN05421858_2784</name>
</gene>
<dbReference type="EMBL" id="FTNO01000002">
    <property type="protein sequence ID" value="SIR55338.1"/>
    <property type="molecule type" value="Genomic_DNA"/>
</dbReference>
<feature type="compositionally biased region" description="Basic and acidic residues" evidence="1">
    <location>
        <begin position="312"/>
        <end position="323"/>
    </location>
</feature>
<dbReference type="GO" id="GO:0005524">
    <property type="term" value="F:ATP binding"/>
    <property type="evidence" value="ECO:0007669"/>
    <property type="project" value="TreeGrafter"/>
</dbReference>
<evidence type="ECO:0000313" key="4">
    <source>
        <dbReference type="Proteomes" id="UP000186914"/>
    </source>
</evidence>
<proteinExistence type="predicted"/>
<feature type="compositionally biased region" description="Polar residues" evidence="1">
    <location>
        <begin position="391"/>
        <end position="401"/>
    </location>
</feature>
<feature type="compositionally biased region" description="Acidic residues" evidence="1">
    <location>
        <begin position="500"/>
        <end position="512"/>
    </location>
</feature>
<dbReference type="Pfam" id="PF13614">
    <property type="entry name" value="AAA_31"/>
    <property type="match status" value="1"/>
</dbReference>
<evidence type="ECO:0000259" key="2">
    <source>
        <dbReference type="Pfam" id="PF13614"/>
    </source>
</evidence>
<dbReference type="GO" id="GO:0016887">
    <property type="term" value="F:ATP hydrolysis activity"/>
    <property type="evidence" value="ECO:0007669"/>
    <property type="project" value="TreeGrafter"/>
</dbReference>
<dbReference type="InterPro" id="IPR027417">
    <property type="entry name" value="P-loop_NTPase"/>
</dbReference>
<feature type="compositionally biased region" description="Polar residues" evidence="1">
    <location>
        <begin position="409"/>
        <end position="440"/>
    </location>
</feature>
<feature type="region of interest" description="Disordered" evidence="1">
    <location>
        <begin position="235"/>
        <end position="525"/>
    </location>
</feature>
<dbReference type="AlphaFoldDB" id="A0A1N7BVI5"/>
<accession>A0A1N7BVI5</accession>
<dbReference type="PANTHER" id="PTHR43384">
    <property type="entry name" value="SEPTUM SITE-DETERMINING PROTEIN MIND HOMOLOG, CHLOROPLASTIC-RELATED"/>
    <property type="match status" value="1"/>
</dbReference>
<evidence type="ECO:0000313" key="3">
    <source>
        <dbReference type="EMBL" id="SIR55338.1"/>
    </source>
</evidence>
<feature type="domain" description="AAA" evidence="2">
    <location>
        <begin position="7"/>
        <end position="152"/>
    </location>
</feature>
<dbReference type="NCBIfam" id="TIGR01969">
    <property type="entry name" value="minD_arch"/>
    <property type="match status" value="1"/>
</dbReference>
<reference evidence="4" key="1">
    <citation type="submission" date="2017-01" db="EMBL/GenBank/DDBJ databases">
        <authorList>
            <person name="Varghese N."/>
            <person name="Submissions S."/>
        </authorList>
    </citation>
    <scope>NUCLEOTIDE SEQUENCE [LARGE SCALE GENOMIC DNA]</scope>
    <source>
        <strain evidence="4">CGMCC 1.7737</strain>
    </source>
</reference>
<feature type="compositionally biased region" description="Acidic residues" evidence="1">
    <location>
        <begin position="459"/>
        <end position="485"/>
    </location>
</feature>
<dbReference type="SUPFAM" id="SSF52540">
    <property type="entry name" value="P-loop containing nucleoside triphosphate hydrolases"/>
    <property type="match status" value="1"/>
</dbReference>
<dbReference type="Gene3D" id="3.40.50.300">
    <property type="entry name" value="P-loop containing nucleotide triphosphate hydrolases"/>
    <property type="match status" value="1"/>
</dbReference>
<evidence type="ECO:0000256" key="1">
    <source>
        <dbReference type="SAM" id="MobiDB-lite"/>
    </source>
</evidence>
<dbReference type="GO" id="GO:0005829">
    <property type="term" value="C:cytosol"/>
    <property type="evidence" value="ECO:0007669"/>
    <property type="project" value="TreeGrafter"/>
</dbReference>
<dbReference type="PANTHER" id="PTHR43384:SF10">
    <property type="entry name" value="ATPASE INVOLVED IN CHROMOSOME PARTITIONING, PARA_MIND FAMILY"/>
    <property type="match status" value="1"/>
</dbReference>